<evidence type="ECO:0000313" key="7">
    <source>
        <dbReference type="EMBL" id="GAA2905572.1"/>
    </source>
</evidence>
<feature type="transmembrane region" description="Helical" evidence="6">
    <location>
        <begin position="129"/>
        <end position="154"/>
    </location>
</feature>
<keyword evidence="5 6" id="KW-0472">Membrane</keyword>
<protein>
    <recommendedName>
        <fullName evidence="9">Inorganic phosphate transporter</fullName>
    </recommendedName>
</protein>
<evidence type="ECO:0000256" key="5">
    <source>
        <dbReference type="ARBA" id="ARBA00023136"/>
    </source>
</evidence>
<feature type="transmembrane region" description="Helical" evidence="6">
    <location>
        <begin position="216"/>
        <end position="234"/>
    </location>
</feature>
<keyword evidence="4 6" id="KW-1133">Transmembrane helix</keyword>
<accession>A0ABP6IQS7</accession>
<evidence type="ECO:0000256" key="6">
    <source>
        <dbReference type="SAM" id="Phobius"/>
    </source>
</evidence>
<evidence type="ECO:0000256" key="2">
    <source>
        <dbReference type="ARBA" id="ARBA00022448"/>
    </source>
</evidence>
<comment type="subcellular location">
    <subcellularLocation>
        <location evidence="1">Membrane</location>
        <topology evidence="1">Multi-pass membrane protein</topology>
    </subcellularLocation>
</comment>
<dbReference type="Pfam" id="PF01384">
    <property type="entry name" value="PHO4"/>
    <property type="match status" value="1"/>
</dbReference>
<feature type="transmembrane region" description="Helical" evidence="6">
    <location>
        <begin position="41"/>
        <end position="63"/>
    </location>
</feature>
<evidence type="ECO:0000256" key="3">
    <source>
        <dbReference type="ARBA" id="ARBA00022692"/>
    </source>
</evidence>
<evidence type="ECO:0008006" key="9">
    <source>
        <dbReference type="Google" id="ProtNLM"/>
    </source>
</evidence>
<comment type="caution">
    <text evidence="7">The sequence shown here is derived from an EMBL/GenBank/DDBJ whole genome shotgun (WGS) entry which is preliminary data.</text>
</comment>
<name>A0ABP6IQS7_9ACTN</name>
<keyword evidence="3 6" id="KW-0812">Transmembrane</keyword>
<dbReference type="Proteomes" id="UP001500831">
    <property type="component" value="Unassembled WGS sequence"/>
</dbReference>
<keyword evidence="2" id="KW-0813">Transport</keyword>
<feature type="transmembrane region" description="Helical" evidence="6">
    <location>
        <begin position="300"/>
        <end position="325"/>
    </location>
</feature>
<sequence length="328" mass="32621">MTEWWTPAFATAAVLFVLISGANDGATLIGLGLRFPHVPGWVIAALLGAALFAGPYVVGIAVARTFTERLVGLGTSGGSAAFLAGVVIAVTVVAVLTGRGLPTSLTLAVIGGITGAGLGAGLPVSWSGLAAVLGVGVGAPLAGLLLGYLLGTVSRRVPSYRRMPRLVRAAHLLAYAAQCVAYAANDGQKMIAVVSVAVAVARSGPGGVGPVEVPPAWMAVLAMLFLAGALTSLTRVGERLGRGLVITRPLHVVSAETAATGAVLGSSALGSPVSMTQSITAGVVGVAASEGARRVRWQGVVNVGTAWLVTLPSSMALGGLAGLALRLL</sequence>
<dbReference type="InterPro" id="IPR001204">
    <property type="entry name" value="Phos_transporter"/>
</dbReference>
<dbReference type="PANTHER" id="PTHR11101:SF80">
    <property type="entry name" value="PHOSPHATE TRANSPORTER"/>
    <property type="match status" value="1"/>
</dbReference>
<organism evidence="7 8">
    <name type="scientific">Streptosporangium fragile</name>
    <dbReference type="NCBI Taxonomy" id="46186"/>
    <lineage>
        <taxon>Bacteria</taxon>
        <taxon>Bacillati</taxon>
        <taxon>Actinomycetota</taxon>
        <taxon>Actinomycetes</taxon>
        <taxon>Streptosporangiales</taxon>
        <taxon>Streptosporangiaceae</taxon>
        <taxon>Streptosporangium</taxon>
    </lineage>
</organism>
<reference evidence="8" key="1">
    <citation type="journal article" date="2019" name="Int. J. Syst. Evol. Microbiol.">
        <title>The Global Catalogue of Microorganisms (GCM) 10K type strain sequencing project: providing services to taxonomists for standard genome sequencing and annotation.</title>
        <authorList>
            <consortium name="The Broad Institute Genomics Platform"/>
            <consortium name="The Broad Institute Genome Sequencing Center for Infectious Disease"/>
            <person name="Wu L."/>
            <person name="Ma J."/>
        </authorList>
    </citation>
    <scope>NUCLEOTIDE SEQUENCE [LARGE SCALE GENOMIC DNA]</scope>
    <source>
        <strain evidence="8">JCM 6242</strain>
    </source>
</reference>
<dbReference type="PANTHER" id="PTHR11101">
    <property type="entry name" value="PHOSPHATE TRANSPORTER"/>
    <property type="match status" value="1"/>
</dbReference>
<proteinExistence type="predicted"/>
<keyword evidence="8" id="KW-1185">Reference proteome</keyword>
<dbReference type="RefSeq" id="WP_344980835.1">
    <property type="nucleotide sequence ID" value="NZ_BAAAVI010000083.1"/>
</dbReference>
<evidence type="ECO:0000256" key="1">
    <source>
        <dbReference type="ARBA" id="ARBA00004141"/>
    </source>
</evidence>
<dbReference type="EMBL" id="BAAAVI010000083">
    <property type="protein sequence ID" value="GAA2905572.1"/>
    <property type="molecule type" value="Genomic_DNA"/>
</dbReference>
<evidence type="ECO:0000313" key="8">
    <source>
        <dbReference type="Proteomes" id="UP001500831"/>
    </source>
</evidence>
<feature type="transmembrane region" description="Helical" evidence="6">
    <location>
        <begin position="70"/>
        <end position="96"/>
    </location>
</feature>
<evidence type="ECO:0000256" key="4">
    <source>
        <dbReference type="ARBA" id="ARBA00022989"/>
    </source>
</evidence>
<gene>
    <name evidence="7" type="ORF">GCM10010517_71730</name>
</gene>